<proteinExistence type="predicted"/>
<dbReference type="Pfam" id="PF11412">
    <property type="entry name" value="DsbD_N"/>
    <property type="match status" value="1"/>
</dbReference>
<name>A0A941F306_9BACT</name>
<feature type="chain" id="PRO_5037750094" description="Thiol:disulfide interchange protein DsbD N-terminal domain-containing protein" evidence="1">
    <location>
        <begin position="23"/>
        <end position="152"/>
    </location>
</feature>
<evidence type="ECO:0000313" key="3">
    <source>
        <dbReference type="EMBL" id="MBR8535178.1"/>
    </source>
</evidence>
<dbReference type="AlphaFoldDB" id="A0A941F306"/>
<sequence length="152" mass="17342">MMKRNIFALMVLLIFGAIGVSAQVKEPVKWKFEIKEVNQYEIQVVAHATIEDGWKTYGVNVPEGGPVATEFTFEGMENAKEIKKPVEVTKPTVKHDEVFDMEVPFFKHEATITHNVRITKRPATVKGYLTFMCCDNETCLPPTDVEFEFQVK</sequence>
<evidence type="ECO:0000256" key="1">
    <source>
        <dbReference type="SAM" id="SignalP"/>
    </source>
</evidence>
<keyword evidence="4" id="KW-1185">Reference proteome</keyword>
<protein>
    <recommendedName>
        <fullName evidence="2">Thiol:disulfide interchange protein DsbD N-terminal domain-containing protein</fullName>
    </recommendedName>
</protein>
<reference evidence="3" key="2">
    <citation type="submission" date="2021-04" db="EMBL/GenBank/DDBJ databases">
        <authorList>
            <person name="Zhang T."/>
            <person name="Zhang Y."/>
            <person name="Lu D."/>
            <person name="Zuo D."/>
            <person name="Du Z."/>
        </authorList>
    </citation>
    <scope>NUCLEOTIDE SEQUENCE</scope>
    <source>
        <strain evidence="3">JR1</strain>
    </source>
</reference>
<reference evidence="3" key="1">
    <citation type="journal article" date="2018" name="Int. J. Syst. Evol. Microbiol.">
        <title>Carboxylicivirga sediminis sp. nov., isolated from coastal sediment.</title>
        <authorList>
            <person name="Wang F.Q."/>
            <person name="Ren L.H."/>
            <person name="Zou R.J."/>
            <person name="Sun Y.Z."/>
            <person name="Liu X.J."/>
            <person name="Jiang F."/>
            <person name="Liu L.J."/>
        </authorList>
    </citation>
    <scope>NUCLEOTIDE SEQUENCE</scope>
    <source>
        <strain evidence="3">JR1</strain>
    </source>
</reference>
<evidence type="ECO:0000313" key="4">
    <source>
        <dbReference type="Proteomes" id="UP000679220"/>
    </source>
</evidence>
<feature type="domain" description="Thiol:disulfide interchange protein DsbD N-terminal" evidence="2">
    <location>
        <begin position="31"/>
        <end position="147"/>
    </location>
</feature>
<accession>A0A941F306</accession>
<dbReference type="InterPro" id="IPR028250">
    <property type="entry name" value="DsbDN"/>
</dbReference>
<gene>
    <name evidence="3" type="ORF">KDU71_06380</name>
</gene>
<feature type="signal peptide" evidence="1">
    <location>
        <begin position="1"/>
        <end position="22"/>
    </location>
</feature>
<dbReference type="EMBL" id="JAGTAR010000007">
    <property type="protein sequence ID" value="MBR8535178.1"/>
    <property type="molecule type" value="Genomic_DNA"/>
</dbReference>
<organism evidence="3 4">
    <name type="scientific">Carboxylicivirga sediminis</name>
    <dbReference type="NCBI Taxonomy" id="2006564"/>
    <lineage>
        <taxon>Bacteria</taxon>
        <taxon>Pseudomonadati</taxon>
        <taxon>Bacteroidota</taxon>
        <taxon>Bacteroidia</taxon>
        <taxon>Marinilabiliales</taxon>
        <taxon>Marinilabiliaceae</taxon>
        <taxon>Carboxylicivirga</taxon>
    </lineage>
</organism>
<dbReference type="Gene3D" id="2.60.40.1250">
    <property type="entry name" value="Thiol:disulfide interchange protein DsbD, N-terminal domain"/>
    <property type="match status" value="1"/>
</dbReference>
<dbReference type="InterPro" id="IPR036929">
    <property type="entry name" value="DsbDN_sf"/>
</dbReference>
<dbReference type="Proteomes" id="UP000679220">
    <property type="component" value="Unassembled WGS sequence"/>
</dbReference>
<evidence type="ECO:0000259" key="2">
    <source>
        <dbReference type="Pfam" id="PF11412"/>
    </source>
</evidence>
<comment type="caution">
    <text evidence="3">The sequence shown here is derived from an EMBL/GenBank/DDBJ whole genome shotgun (WGS) entry which is preliminary data.</text>
</comment>
<keyword evidence="1" id="KW-0732">Signal</keyword>
<dbReference type="RefSeq" id="WP_212189085.1">
    <property type="nucleotide sequence ID" value="NZ_JAGTAR010000007.1"/>
</dbReference>